<dbReference type="EMBL" id="VSSQ01004971">
    <property type="protein sequence ID" value="MPM27350.1"/>
    <property type="molecule type" value="Genomic_DNA"/>
</dbReference>
<protein>
    <submittedName>
        <fullName evidence="1">Uncharacterized protein</fullName>
    </submittedName>
</protein>
<evidence type="ECO:0000313" key="1">
    <source>
        <dbReference type="EMBL" id="MPM27350.1"/>
    </source>
</evidence>
<organism evidence="1">
    <name type="scientific">bioreactor metagenome</name>
    <dbReference type="NCBI Taxonomy" id="1076179"/>
    <lineage>
        <taxon>unclassified sequences</taxon>
        <taxon>metagenomes</taxon>
        <taxon>ecological metagenomes</taxon>
    </lineage>
</organism>
<reference evidence="1" key="1">
    <citation type="submission" date="2019-08" db="EMBL/GenBank/DDBJ databases">
        <authorList>
            <person name="Kucharzyk K."/>
            <person name="Murdoch R.W."/>
            <person name="Higgins S."/>
            <person name="Loffler F."/>
        </authorList>
    </citation>
    <scope>NUCLEOTIDE SEQUENCE</scope>
</reference>
<name>A0A644YFX6_9ZZZZ</name>
<comment type="caution">
    <text evidence="1">The sequence shown here is derived from an EMBL/GenBank/DDBJ whole genome shotgun (WGS) entry which is preliminary data.</text>
</comment>
<proteinExistence type="predicted"/>
<dbReference type="AlphaFoldDB" id="A0A644YFX6"/>
<accession>A0A644YFX6</accession>
<sequence length="97" mass="11241">MVLDDGFLRRLFDFKIQLTHESGCAHHAQGIFPEAFFRIADCPDQFVRQVLLPVEEVFDVPMAVDRNRIDRKVAPFQVVLQTAHILDFLRSAELFIL</sequence>
<gene>
    <name evidence="1" type="ORF">SDC9_73860</name>
</gene>